<accession>A0A2S8GS12</accession>
<evidence type="ECO:0000313" key="1">
    <source>
        <dbReference type="EMBL" id="PQO47218.1"/>
    </source>
</evidence>
<reference evidence="1 2" key="1">
    <citation type="submission" date="2018-02" db="EMBL/GenBank/DDBJ databases">
        <title>Comparative genomes isolates from brazilian mangrove.</title>
        <authorList>
            <person name="Araujo J.E."/>
            <person name="Taketani R.G."/>
            <person name="Silva M.C.P."/>
            <person name="Loureco M.V."/>
            <person name="Andreote F.D."/>
        </authorList>
    </citation>
    <scope>NUCLEOTIDE SEQUENCE [LARGE SCALE GENOMIC DNA]</scope>
    <source>
        <strain evidence="1 2">Nap-Phe MGV</strain>
    </source>
</reference>
<dbReference type="EMBL" id="PUHZ01000005">
    <property type="protein sequence ID" value="PQO47218.1"/>
    <property type="molecule type" value="Genomic_DNA"/>
</dbReference>
<dbReference type="RefSeq" id="WP_105334106.1">
    <property type="nucleotide sequence ID" value="NZ_PUHZ01000005.1"/>
</dbReference>
<proteinExistence type="predicted"/>
<dbReference type="Proteomes" id="UP000237819">
    <property type="component" value="Unassembled WGS sequence"/>
</dbReference>
<sequence length="142" mass="15416">MSGLAEQVAQTAERAVAMGAERGGGALDYSAASLAVVEEMLAEIASFWDDLAAKERGIISQDFGCYLLEVARHEFGGEYQWFEDREQPVLVVERPDCQVALMAWDKIRGRASGDEADNIPFFYDGFAQAASAAKPGTNSLFV</sequence>
<evidence type="ECO:0000313" key="2">
    <source>
        <dbReference type="Proteomes" id="UP000237819"/>
    </source>
</evidence>
<dbReference type="AlphaFoldDB" id="A0A2S8GS12"/>
<name>A0A2S8GS12_9BACT</name>
<organism evidence="1 2">
    <name type="scientific">Blastopirellula marina</name>
    <dbReference type="NCBI Taxonomy" id="124"/>
    <lineage>
        <taxon>Bacteria</taxon>
        <taxon>Pseudomonadati</taxon>
        <taxon>Planctomycetota</taxon>
        <taxon>Planctomycetia</taxon>
        <taxon>Pirellulales</taxon>
        <taxon>Pirellulaceae</taxon>
        <taxon>Blastopirellula</taxon>
    </lineage>
</organism>
<comment type="caution">
    <text evidence="1">The sequence shown here is derived from an EMBL/GenBank/DDBJ whole genome shotgun (WGS) entry which is preliminary data.</text>
</comment>
<gene>
    <name evidence="1" type="ORF">C5Y93_04040</name>
</gene>
<dbReference type="OrthoDB" id="8850210at2"/>
<protein>
    <submittedName>
        <fullName evidence="1">Uncharacterized protein</fullName>
    </submittedName>
</protein>